<dbReference type="EMBL" id="CP141614">
    <property type="protein sequence ID" value="WRP15429.1"/>
    <property type="molecule type" value="Genomic_DNA"/>
</dbReference>
<evidence type="ECO:0000313" key="2">
    <source>
        <dbReference type="Proteomes" id="UP001333102"/>
    </source>
</evidence>
<dbReference type="RefSeq" id="WP_324669832.1">
    <property type="nucleotide sequence ID" value="NZ_CP141614.1"/>
</dbReference>
<dbReference type="InterPro" id="IPR018841">
    <property type="entry name" value="DUF2442"/>
</dbReference>
<dbReference type="Pfam" id="PF10387">
    <property type="entry name" value="DUF2442"/>
    <property type="match status" value="1"/>
</dbReference>
<protein>
    <submittedName>
        <fullName evidence="1">DUF2442 domain-containing protein</fullName>
    </submittedName>
</protein>
<evidence type="ECO:0000313" key="1">
    <source>
        <dbReference type="EMBL" id="WRP15429.1"/>
    </source>
</evidence>
<sequence length="69" mass="8017">MGVRVEFDDAMMHVDLLDGRRISVPLEWFPKLSRATPEQRRNWRWIGGGIGIHWEDLDEDISIEGLLKG</sequence>
<dbReference type="Gene3D" id="3.30.2020.40">
    <property type="entry name" value="Uncharacterised protein PF10387, DUF2442"/>
    <property type="match status" value="1"/>
</dbReference>
<name>A0ABZ1BRK0_9FIRM</name>
<gene>
    <name evidence="1" type="ORF">VLY81_04490</name>
</gene>
<reference evidence="2" key="1">
    <citation type="submission" date="2023-12" db="EMBL/GenBank/DDBJ databases">
        <title>Novel isolates from deep terrestrial aquifers shed light on the physiology and ecology of the class Limnochordia.</title>
        <authorList>
            <person name="Karnachuk O.V."/>
            <person name="Lukina A.P."/>
            <person name="Avakyan M.R."/>
            <person name="Kadnikov V."/>
            <person name="Begmatov S."/>
            <person name="Beletsky A.V."/>
            <person name="Mardanov A.V."/>
            <person name="Ravin N.V."/>
        </authorList>
    </citation>
    <scope>NUCLEOTIDE SEQUENCE [LARGE SCALE GENOMIC DNA]</scope>
    <source>
        <strain evidence="2">LN</strain>
    </source>
</reference>
<proteinExistence type="predicted"/>
<organism evidence="1 2">
    <name type="scientific">Geochorda subterranea</name>
    <dbReference type="NCBI Taxonomy" id="3109564"/>
    <lineage>
        <taxon>Bacteria</taxon>
        <taxon>Bacillati</taxon>
        <taxon>Bacillota</taxon>
        <taxon>Limnochordia</taxon>
        <taxon>Limnochordales</taxon>
        <taxon>Geochordaceae</taxon>
        <taxon>Geochorda</taxon>
    </lineage>
</organism>
<keyword evidence="2" id="KW-1185">Reference proteome</keyword>
<accession>A0ABZ1BRK0</accession>
<dbReference type="Proteomes" id="UP001333102">
    <property type="component" value="Chromosome"/>
</dbReference>